<dbReference type="Proteomes" id="UP000624709">
    <property type="component" value="Unassembled WGS sequence"/>
</dbReference>
<comment type="caution">
    <text evidence="1">The sequence shown here is derived from an EMBL/GenBank/DDBJ whole genome shotgun (WGS) entry which is preliminary data.</text>
</comment>
<dbReference type="EMBL" id="BOMS01000084">
    <property type="protein sequence ID" value="GIE69288.1"/>
    <property type="molecule type" value="Genomic_DNA"/>
</dbReference>
<accession>A0ABQ4BF34</accession>
<name>A0ABQ4BF34_9ACTN</name>
<reference evidence="1 2" key="1">
    <citation type="submission" date="2021-01" db="EMBL/GenBank/DDBJ databases">
        <title>Whole genome shotgun sequence of Actinoplanes palleronii NBRC 14916.</title>
        <authorList>
            <person name="Komaki H."/>
            <person name="Tamura T."/>
        </authorList>
    </citation>
    <scope>NUCLEOTIDE SEQUENCE [LARGE SCALE GENOMIC DNA]</scope>
    <source>
        <strain evidence="1 2">NBRC 14916</strain>
    </source>
</reference>
<organism evidence="1 2">
    <name type="scientific">Actinoplanes palleronii</name>
    <dbReference type="NCBI Taxonomy" id="113570"/>
    <lineage>
        <taxon>Bacteria</taxon>
        <taxon>Bacillati</taxon>
        <taxon>Actinomycetota</taxon>
        <taxon>Actinomycetes</taxon>
        <taxon>Micromonosporales</taxon>
        <taxon>Micromonosporaceae</taxon>
        <taxon>Actinoplanes</taxon>
    </lineage>
</organism>
<proteinExistence type="predicted"/>
<keyword evidence="2" id="KW-1185">Reference proteome</keyword>
<protein>
    <submittedName>
        <fullName evidence="1">Uncharacterized protein</fullName>
    </submittedName>
</protein>
<evidence type="ECO:0000313" key="2">
    <source>
        <dbReference type="Proteomes" id="UP000624709"/>
    </source>
</evidence>
<evidence type="ECO:0000313" key="1">
    <source>
        <dbReference type="EMBL" id="GIE69288.1"/>
    </source>
</evidence>
<sequence length="176" mass="18720">MSLWTLTMTAMDSPAPDASRRADTEQLIGALIPPIIQGRLIPDVPASLPPLPPRRLPASEAPHSLRLDIACPDASGRLSVRRLLRILNWSPGDRIDHTVIQDAIIVTRSPTGRATIGVRGDLPLPATARALAGITPDSQALLVAAPGHDTLVVHPLSTVATLLTEYYARQDSVDGS</sequence>
<gene>
    <name evidence="1" type="ORF">Apa02nite_053960</name>
</gene>